<evidence type="ECO:0000313" key="3">
    <source>
        <dbReference type="Proteomes" id="UP000023430"/>
    </source>
</evidence>
<evidence type="ECO:0000256" key="1">
    <source>
        <dbReference type="SAM" id="Phobius"/>
    </source>
</evidence>
<feature type="transmembrane region" description="Helical" evidence="1">
    <location>
        <begin position="21"/>
        <end position="40"/>
    </location>
</feature>
<name>X7F0Y3_9RHOB</name>
<evidence type="ECO:0000313" key="2">
    <source>
        <dbReference type="EMBL" id="ETX26527.1"/>
    </source>
</evidence>
<comment type="caution">
    <text evidence="2">The sequence shown here is derived from an EMBL/GenBank/DDBJ whole genome shotgun (WGS) entry which is preliminary data.</text>
</comment>
<gene>
    <name evidence="2" type="ORF">RISW2_22945</name>
</gene>
<dbReference type="Proteomes" id="UP000023430">
    <property type="component" value="Unassembled WGS sequence"/>
</dbReference>
<dbReference type="EMBL" id="JAME01000084">
    <property type="protein sequence ID" value="ETX26527.1"/>
    <property type="molecule type" value="Genomic_DNA"/>
</dbReference>
<keyword evidence="1" id="KW-0812">Transmembrane</keyword>
<protein>
    <submittedName>
        <fullName evidence="2">Uncharacterized protein</fullName>
    </submittedName>
</protein>
<sequence length="42" mass="4804">MRRKMERRAAFRMSCGLSRAASVRALLLAISWLGFTIVALHR</sequence>
<accession>X7F0Y3</accession>
<organism evidence="2 3">
    <name type="scientific">Roseivivax isoporae LMG 25204</name>
    <dbReference type="NCBI Taxonomy" id="1449351"/>
    <lineage>
        <taxon>Bacteria</taxon>
        <taxon>Pseudomonadati</taxon>
        <taxon>Pseudomonadota</taxon>
        <taxon>Alphaproteobacteria</taxon>
        <taxon>Rhodobacterales</taxon>
        <taxon>Roseobacteraceae</taxon>
        <taxon>Roseivivax</taxon>
    </lineage>
</organism>
<dbReference type="STRING" id="1449351.RISW2_22945"/>
<keyword evidence="1" id="KW-0472">Membrane</keyword>
<keyword evidence="3" id="KW-1185">Reference proteome</keyword>
<proteinExistence type="predicted"/>
<reference evidence="2 3" key="1">
    <citation type="submission" date="2014-01" db="EMBL/GenBank/DDBJ databases">
        <title>Roseivivax isoporae LMG 25204 Genome Sequencing.</title>
        <authorList>
            <person name="Lai Q."/>
            <person name="Li G."/>
            <person name="Shao Z."/>
        </authorList>
    </citation>
    <scope>NUCLEOTIDE SEQUENCE [LARGE SCALE GENOMIC DNA]</scope>
    <source>
        <strain evidence="2 3">LMG 25204</strain>
    </source>
</reference>
<keyword evidence="1" id="KW-1133">Transmembrane helix</keyword>
<dbReference type="AlphaFoldDB" id="X7F0Y3"/>